<organism evidence="3">
    <name type="scientific">Marivirga arenosa</name>
    <dbReference type="NCBI Taxonomy" id="3059076"/>
    <lineage>
        <taxon>Bacteria</taxon>
        <taxon>Pseudomonadati</taxon>
        <taxon>Bacteroidota</taxon>
        <taxon>Cytophagia</taxon>
        <taxon>Cytophagales</taxon>
        <taxon>Marivirgaceae</taxon>
        <taxon>Marivirga</taxon>
    </lineage>
</organism>
<dbReference type="AlphaFoldDB" id="A0AA49GDU5"/>
<dbReference type="EMBL" id="CP129968">
    <property type="protein sequence ID" value="WKK79118.2"/>
    <property type="molecule type" value="Genomic_DNA"/>
</dbReference>
<dbReference type="Gene3D" id="2.40.160.20">
    <property type="match status" value="1"/>
</dbReference>
<name>A0AA49GDU5_9BACT</name>
<dbReference type="Pfam" id="PF13568">
    <property type="entry name" value="OMP_b-brl_2"/>
    <property type="match status" value="1"/>
</dbReference>
<sequence>MKIALSFFILFLCLNFNLQSQSFIGIRGGVNIPDVNFSSFTGSRGPVITNFRAAYFLAPTYGVTYRHMQSDKIGVQADLNYTTKGWGQNTLDFTNTFITRIQYLELPIYLHWQFIGSKNFKVFVNAGVYVGWALSANQTIANDIDLIQNQIDYSLEDDNRGDFGIAAGLGVSYDFSIFILQLDGSFKSGFANILPVNHFTKENPNISTNQVPSAQISLLFPISK</sequence>
<accession>A0AA49GDU5</accession>
<proteinExistence type="predicted"/>
<dbReference type="Proteomes" id="UP001232019">
    <property type="component" value="Chromosome"/>
</dbReference>
<feature type="signal peptide" evidence="1">
    <location>
        <begin position="1"/>
        <end position="20"/>
    </location>
</feature>
<feature type="domain" description="Outer membrane protein beta-barrel" evidence="2">
    <location>
        <begin position="20"/>
        <end position="193"/>
    </location>
</feature>
<keyword evidence="1" id="KW-0732">Signal</keyword>
<dbReference type="KEGG" id="marp:QYS47_16705"/>
<protein>
    <submittedName>
        <fullName evidence="3">Porin family protein</fullName>
    </submittedName>
</protein>
<reference evidence="3" key="1">
    <citation type="submission" date="2023-08" db="EMBL/GenBank/DDBJ databases">
        <title>Comparative genomics and taxonomic characterization of three novel marine species of genus Marivirga.</title>
        <authorList>
            <person name="Muhammad N."/>
            <person name="Kim S.-G."/>
        </authorList>
    </citation>
    <scope>NUCLEOTIDE SEQUENCE</scope>
    <source>
        <strain evidence="3">BKB1-2</strain>
    </source>
</reference>
<dbReference type="InterPro" id="IPR025665">
    <property type="entry name" value="Beta-barrel_OMP_2"/>
</dbReference>
<evidence type="ECO:0000256" key="1">
    <source>
        <dbReference type="SAM" id="SignalP"/>
    </source>
</evidence>
<dbReference type="InterPro" id="IPR011250">
    <property type="entry name" value="OMP/PagP_B-barrel"/>
</dbReference>
<gene>
    <name evidence="3" type="ORF">QYS47_16705</name>
</gene>
<evidence type="ECO:0000313" key="3">
    <source>
        <dbReference type="EMBL" id="WKK79118.2"/>
    </source>
</evidence>
<dbReference type="SUPFAM" id="SSF56925">
    <property type="entry name" value="OMPA-like"/>
    <property type="match status" value="1"/>
</dbReference>
<feature type="chain" id="PRO_5041275577" evidence="1">
    <location>
        <begin position="21"/>
        <end position="224"/>
    </location>
</feature>
<evidence type="ECO:0000259" key="2">
    <source>
        <dbReference type="Pfam" id="PF13568"/>
    </source>
</evidence>
<dbReference type="RefSeq" id="WP_322347159.1">
    <property type="nucleotide sequence ID" value="NZ_CP129968.2"/>
</dbReference>